<accession>A0A2J6SJJ8</accession>
<dbReference type="PANTHER" id="PTHR38165:SF1">
    <property type="entry name" value="GLUCANASE B"/>
    <property type="match status" value="1"/>
</dbReference>
<feature type="domain" description="GH64" evidence="2">
    <location>
        <begin position="38"/>
        <end position="399"/>
    </location>
</feature>
<keyword evidence="4" id="KW-1185">Reference proteome</keyword>
<dbReference type="OrthoDB" id="10058186at2759"/>
<evidence type="ECO:0000313" key="3">
    <source>
        <dbReference type="EMBL" id="PMD50935.1"/>
    </source>
</evidence>
<evidence type="ECO:0000256" key="1">
    <source>
        <dbReference type="SAM" id="Phobius"/>
    </source>
</evidence>
<dbReference type="InterPro" id="IPR032477">
    <property type="entry name" value="Glyco_hydro_64"/>
</dbReference>
<dbReference type="PROSITE" id="PS52006">
    <property type="entry name" value="GH64"/>
    <property type="match status" value="1"/>
</dbReference>
<proteinExistence type="predicted"/>
<dbReference type="AlphaFoldDB" id="A0A2J6SJJ8"/>
<evidence type="ECO:0000313" key="4">
    <source>
        <dbReference type="Proteomes" id="UP000235371"/>
    </source>
</evidence>
<organism evidence="3 4">
    <name type="scientific">Hyaloscypha bicolor E</name>
    <dbReference type="NCBI Taxonomy" id="1095630"/>
    <lineage>
        <taxon>Eukaryota</taxon>
        <taxon>Fungi</taxon>
        <taxon>Dikarya</taxon>
        <taxon>Ascomycota</taxon>
        <taxon>Pezizomycotina</taxon>
        <taxon>Leotiomycetes</taxon>
        <taxon>Helotiales</taxon>
        <taxon>Hyaloscyphaceae</taxon>
        <taxon>Hyaloscypha</taxon>
        <taxon>Hyaloscypha bicolor</taxon>
    </lineage>
</organism>
<keyword evidence="1" id="KW-1133">Transmembrane helix</keyword>
<sequence length="575" mass="61847">MTTLDDILALQKTDNVLYAPEIKEPVTESLIVDSSASIGTLSISLYNSTQSSKVYTYITGLAINNNSALFLLQSDGATAYYPSNPTSNGTALSANCAIALGAPGSTRTVTIPYIAGGRIWFCVGSTLTFLLNPGNTGAGLVEPSVSNPSDPNYFLSWDFCEFTYNSFQLYANISYVDFVCLPIALTLTSTTGTVSHVSGMPSNGLATVCSNLIVQNNTDGAGWSQLVVTNNGSNLRALSPTQGIVFNSSLFENYWTSYINQVWAKYVSSPISVNTQASWGTMTGYTSNDRTSLTFSSVGSFTKPSAADIFGANTGAFAPQVENTAQLLNIGARLDAAFNRSTLLIDADQPNNEVVSSYYQNNVTNHYARIVHAANLDGRGYCHPYDDVTPDGGVDQSGFVSDGTPASFLVTVGGGNAHVKREEGQKIAQTKRTMKRSMPWEEDVKVAVVEEDVERDLEKGEHPKLLNELPAPSGGFKLPAFIERYLASYLSKLQSSPLYINRLLPVMVLVQQLMVSVLSISIRPIVSRVFIVAFFIVFYFLGILPSGSEVSTRRRILESSIAAASGNGTVLLQGS</sequence>
<gene>
    <name evidence="3" type="ORF">K444DRAFT_656508</name>
</gene>
<name>A0A2J6SJJ8_9HELO</name>
<dbReference type="GO" id="GO:0016787">
    <property type="term" value="F:hydrolase activity"/>
    <property type="evidence" value="ECO:0007669"/>
    <property type="project" value="UniProtKB-KW"/>
</dbReference>
<protein>
    <submittedName>
        <fullName evidence="3">Glycoside hydrolase family 64 protein</fullName>
    </submittedName>
</protein>
<dbReference type="Gene3D" id="3.30.920.50">
    <property type="entry name" value="Beta-1,3-glucanase, C-terminal domain"/>
    <property type="match status" value="1"/>
</dbReference>
<dbReference type="EMBL" id="KZ613912">
    <property type="protein sequence ID" value="PMD50935.1"/>
    <property type="molecule type" value="Genomic_DNA"/>
</dbReference>
<dbReference type="CDD" id="cd09220">
    <property type="entry name" value="GH64-GluB-like"/>
    <property type="match status" value="1"/>
</dbReference>
<dbReference type="RefSeq" id="XP_024727839.1">
    <property type="nucleotide sequence ID" value="XM_024886087.1"/>
</dbReference>
<dbReference type="Gene3D" id="2.60.110.10">
    <property type="entry name" value="Thaumatin"/>
    <property type="match status" value="1"/>
</dbReference>
<reference evidence="3 4" key="1">
    <citation type="submission" date="2016-04" db="EMBL/GenBank/DDBJ databases">
        <title>A degradative enzymes factory behind the ericoid mycorrhizal symbiosis.</title>
        <authorList>
            <consortium name="DOE Joint Genome Institute"/>
            <person name="Martino E."/>
            <person name="Morin E."/>
            <person name="Grelet G."/>
            <person name="Kuo A."/>
            <person name="Kohler A."/>
            <person name="Daghino S."/>
            <person name="Barry K."/>
            <person name="Choi C."/>
            <person name="Cichocki N."/>
            <person name="Clum A."/>
            <person name="Copeland A."/>
            <person name="Hainaut M."/>
            <person name="Haridas S."/>
            <person name="Labutti K."/>
            <person name="Lindquist E."/>
            <person name="Lipzen A."/>
            <person name="Khouja H.-R."/>
            <person name="Murat C."/>
            <person name="Ohm R."/>
            <person name="Olson A."/>
            <person name="Spatafora J."/>
            <person name="Veneault-Fourrey C."/>
            <person name="Henrissat B."/>
            <person name="Grigoriev I."/>
            <person name="Martin F."/>
            <person name="Perotto S."/>
        </authorList>
    </citation>
    <scope>NUCLEOTIDE SEQUENCE [LARGE SCALE GENOMIC DNA]</scope>
    <source>
        <strain evidence="3 4">E</strain>
    </source>
</reference>
<dbReference type="GeneID" id="36594164"/>
<keyword evidence="1" id="KW-0472">Membrane</keyword>
<dbReference type="InterPro" id="IPR042517">
    <property type="entry name" value="Glyco_hydro_64_N_2"/>
</dbReference>
<keyword evidence="1" id="KW-0812">Transmembrane</keyword>
<keyword evidence="3" id="KW-0378">Hydrolase</keyword>
<dbReference type="InterPro" id="IPR037398">
    <property type="entry name" value="Glyco_hydro_64_fam"/>
</dbReference>
<dbReference type="Pfam" id="PF16483">
    <property type="entry name" value="Glyco_hydro_64"/>
    <property type="match status" value="1"/>
</dbReference>
<dbReference type="Proteomes" id="UP000235371">
    <property type="component" value="Unassembled WGS sequence"/>
</dbReference>
<evidence type="ECO:0000259" key="2">
    <source>
        <dbReference type="PROSITE" id="PS52006"/>
    </source>
</evidence>
<dbReference type="InterPro" id="IPR037176">
    <property type="entry name" value="Osmotin/thaumatin-like_sf"/>
</dbReference>
<dbReference type="InParanoid" id="A0A2J6SJJ8"/>
<feature type="transmembrane region" description="Helical" evidence="1">
    <location>
        <begin position="529"/>
        <end position="547"/>
    </location>
</feature>
<dbReference type="PANTHER" id="PTHR38165">
    <property type="match status" value="1"/>
</dbReference>
<dbReference type="STRING" id="1095630.A0A2J6SJJ8"/>